<feature type="compositionally biased region" description="Pro residues" evidence="1">
    <location>
        <begin position="2032"/>
        <end position="2041"/>
    </location>
</feature>
<feature type="compositionally biased region" description="Basic and acidic residues" evidence="1">
    <location>
        <begin position="3269"/>
        <end position="3297"/>
    </location>
</feature>
<feature type="compositionally biased region" description="Low complexity" evidence="1">
    <location>
        <begin position="2832"/>
        <end position="2842"/>
    </location>
</feature>
<feature type="compositionally biased region" description="Low complexity" evidence="1">
    <location>
        <begin position="3173"/>
        <end position="3190"/>
    </location>
</feature>
<feature type="compositionally biased region" description="Low complexity" evidence="1">
    <location>
        <begin position="2393"/>
        <end position="2413"/>
    </location>
</feature>
<accession>A0ABP1DSZ8</accession>
<feature type="compositionally biased region" description="Polar residues" evidence="1">
    <location>
        <begin position="1357"/>
        <end position="1366"/>
    </location>
</feature>
<name>A0ABP1DSZ8_9APHY</name>
<feature type="compositionally biased region" description="Low complexity" evidence="1">
    <location>
        <begin position="262"/>
        <end position="281"/>
    </location>
</feature>
<feature type="compositionally biased region" description="Basic residues" evidence="1">
    <location>
        <begin position="2639"/>
        <end position="2650"/>
    </location>
</feature>
<organism evidence="3 4">
    <name type="scientific">Somion occarium</name>
    <dbReference type="NCBI Taxonomy" id="3059160"/>
    <lineage>
        <taxon>Eukaryota</taxon>
        <taxon>Fungi</taxon>
        <taxon>Dikarya</taxon>
        <taxon>Basidiomycota</taxon>
        <taxon>Agaricomycotina</taxon>
        <taxon>Agaricomycetes</taxon>
        <taxon>Polyporales</taxon>
        <taxon>Cerrenaceae</taxon>
        <taxon>Somion</taxon>
    </lineage>
</organism>
<feature type="region of interest" description="Disordered" evidence="1">
    <location>
        <begin position="1610"/>
        <end position="1815"/>
    </location>
</feature>
<feature type="compositionally biased region" description="Polar residues" evidence="1">
    <location>
        <begin position="949"/>
        <end position="969"/>
    </location>
</feature>
<feature type="compositionally biased region" description="Polar residues" evidence="1">
    <location>
        <begin position="1"/>
        <end position="10"/>
    </location>
</feature>
<feature type="compositionally biased region" description="Polar residues" evidence="1">
    <location>
        <begin position="1775"/>
        <end position="1784"/>
    </location>
</feature>
<reference evidence="4" key="1">
    <citation type="submission" date="2024-04" db="EMBL/GenBank/DDBJ databases">
        <authorList>
            <person name="Shaw F."/>
            <person name="Minotto A."/>
        </authorList>
    </citation>
    <scope>NUCLEOTIDE SEQUENCE [LARGE SCALE GENOMIC DNA]</scope>
</reference>
<dbReference type="CDD" id="cd22249">
    <property type="entry name" value="UDM1_RNF168_RNF169-like"/>
    <property type="match status" value="1"/>
</dbReference>
<feature type="compositionally biased region" description="Low complexity" evidence="1">
    <location>
        <begin position="2293"/>
        <end position="2311"/>
    </location>
</feature>
<feature type="compositionally biased region" description="Low complexity" evidence="1">
    <location>
        <begin position="799"/>
        <end position="842"/>
    </location>
</feature>
<feature type="region of interest" description="Disordered" evidence="1">
    <location>
        <begin position="3490"/>
        <end position="3515"/>
    </location>
</feature>
<feature type="region of interest" description="Disordered" evidence="1">
    <location>
        <begin position="780"/>
        <end position="842"/>
    </location>
</feature>
<feature type="compositionally biased region" description="Low complexity" evidence="1">
    <location>
        <begin position="1433"/>
        <end position="1445"/>
    </location>
</feature>
<feature type="compositionally biased region" description="Polar residues" evidence="1">
    <location>
        <begin position="2935"/>
        <end position="2955"/>
    </location>
</feature>
<feature type="region of interest" description="Disordered" evidence="1">
    <location>
        <begin position="2157"/>
        <end position="2989"/>
    </location>
</feature>
<feature type="compositionally biased region" description="Pro residues" evidence="1">
    <location>
        <begin position="3494"/>
        <end position="3510"/>
    </location>
</feature>
<feature type="compositionally biased region" description="Low complexity" evidence="1">
    <location>
        <begin position="1672"/>
        <end position="1682"/>
    </location>
</feature>
<feature type="compositionally biased region" description="Low complexity" evidence="1">
    <location>
        <begin position="1918"/>
        <end position="1927"/>
    </location>
</feature>
<feature type="compositionally biased region" description="Low complexity" evidence="1">
    <location>
        <begin position="2739"/>
        <end position="2758"/>
    </location>
</feature>
<feature type="compositionally biased region" description="Polar residues" evidence="1">
    <location>
        <begin position="152"/>
        <end position="164"/>
    </location>
</feature>
<dbReference type="Proteomes" id="UP001497453">
    <property type="component" value="Chromosome 5"/>
</dbReference>
<feature type="compositionally biased region" description="Low complexity" evidence="1">
    <location>
        <begin position="1183"/>
        <end position="1197"/>
    </location>
</feature>
<feature type="compositionally biased region" description="Polar residues" evidence="1">
    <location>
        <begin position="1011"/>
        <end position="1034"/>
    </location>
</feature>
<feature type="region of interest" description="Disordered" evidence="1">
    <location>
        <begin position="3161"/>
        <end position="3193"/>
    </location>
</feature>
<feature type="compositionally biased region" description="Low complexity" evidence="1">
    <location>
        <begin position="319"/>
        <end position="378"/>
    </location>
</feature>
<proteinExistence type="predicted"/>
<feature type="compositionally biased region" description="Low complexity" evidence="1">
    <location>
        <begin position="29"/>
        <end position="51"/>
    </location>
</feature>
<feature type="compositionally biased region" description="Basic residues" evidence="1">
    <location>
        <begin position="2581"/>
        <end position="2595"/>
    </location>
</feature>
<dbReference type="SMART" id="SM00233">
    <property type="entry name" value="PH"/>
    <property type="match status" value="1"/>
</dbReference>
<feature type="compositionally biased region" description="Low complexity" evidence="1">
    <location>
        <begin position="2320"/>
        <end position="2329"/>
    </location>
</feature>
<dbReference type="InterPro" id="IPR001849">
    <property type="entry name" value="PH_domain"/>
</dbReference>
<feature type="region of interest" description="Disordered" evidence="1">
    <location>
        <begin position="152"/>
        <end position="281"/>
    </location>
</feature>
<feature type="compositionally biased region" description="Low complexity" evidence="1">
    <location>
        <begin position="2501"/>
        <end position="2529"/>
    </location>
</feature>
<feature type="compositionally biased region" description="Low complexity" evidence="1">
    <location>
        <begin position="300"/>
        <end position="312"/>
    </location>
</feature>
<feature type="compositionally biased region" description="Polar residues" evidence="1">
    <location>
        <begin position="195"/>
        <end position="215"/>
    </location>
</feature>
<feature type="compositionally biased region" description="Polar residues" evidence="1">
    <location>
        <begin position="423"/>
        <end position="436"/>
    </location>
</feature>
<feature type="compositionally biased region" description="Polar residues" evidence="1">
    <location>
        <begin position="1264"/>
        <end position="1278"/>
    </location>
</feature>
<evidence type="ECO:0000313" key="3">
    <source>
        <dbReference type="EMBL" id="CAL1709932.1"/>
    </source>
</evidence>
<evidence type="ECO:0000256" key="1">
    <source>
        <dbReference type="SAM" id="MobiDB-lite"/>
    </source>
</evidence>
<feature type="region of interest" description="Disordered" evidence="1">
    <location>
        <begin position="3269"/>
        <end position="3300"/>
    </location>
</feature>
<feature type="region of interest" description="Disordered" evidence="1">
    <location>
        <begin position="1521"/>
        <end position="1591"/>
    </location>
</feature>
<feature type="region of interest" description="Disordered" evidence="1">
    <location>
        <begin position="636"/>
        <end position="666"/>
    </location>
</feature>
<feature type="compositionally biased region" description="Polar residues" evidence="1">
    <location>
        <begin position="173"/>
        <end position="183"/>
    </location>
</feature>
<feature type="region of interest" description="Disordered" evidence="1">
    <location>
        <begin position="1850"/>
        <end position="2045"/>
    </location>
</feature>
<evidence type="ECO:0000259" key="2">
    <source>
        <dbReference type="SMART" id="SM00233"/>
    </source>
</evidence>
<feature type="compositionally biased region" description="Low complexity" evidence="1">
    <location>
        <begin position="1313"/>
        <end position="1344"/>
    </location>
</feature>
<feature type="compositionally biased region" description="Low complexity" evidence="1">
    <location>
        <begin position="1207"/>
        <end position="1256"/>
    </location>
</feature>
<feature type="compositionally biased region" description="Pro residues" evidence="1">
    <location>
        <begin position="2530"/>
        <end position="2542"/>
    </location>
</feature>
<feature type="compositionally biased region" description="Basic residues" evidence="1">
    <location>
        <begin position="2658"/>
        <end position="2669"/>
    </location>
</feature>
<feature type="compositionally biased region" description="Pro residues" evidence="1">
    <location>
        <begin position="3535"/>
        <end position="3552"/>
    </location>
</feature>
<feature type="compositionally biased region" description="Basic residues" evidence="1">
    <location>
        <begin position="2766"/>
        <end position="2775"/>
    </location>
</feature>
<feature type="compositionally biased region" description="Low complexity" evidence="1">
    <location>
        <begin position="900"/>
        <end position="921"/>
    </location>
</feature>
<feature type="compositionally biased region" description="Low complexity" evidence="1">
    <location>
        <begin position="3571"/>
        <end position="3589"/>
    </location>
</feature>
<feature type="region of interest" description="Disordered" evidence="1">
    <location>
        <begin position="893"/>
        <end position="1034"/>
    </location>
</feature>
<feature type="compositionally biased region" description="Pro residues" evidence="1">
    <location>
        <begin position="2201"/>
        <end position="2231"/>
    </location>
</feature>
<keyword evidence="4" id="KW-1185">Reference proteome</keyword>
<feature type="region of interest" description="Disordered" evidence="1">
    <location>
        <begin position="1428"/>
        <end position="1448"/>
    </location>
</feature>
<feature type="compositionally biased region" description="Basic and acidic residues" evidence="1">
    <location>
        <begin position="1939"/>
        <end position="1953"/>
    </location>
</feature>
<dbReference type="EMBL" id="OZ037948">
    <property type="protein sequence ID" value="CAL1709932.1"/>
    <property type="molecule type" value="Genomic_DNA"/>
</dbReference>
<feature type="compositionally biased region" description="Pro residues" evidence="1">
    <location>
        <begin position="1756"/>
        <end position="1767"/>
    </location>
</feature>
<feature type="compositionally biased region" description="Basic and acidic residues" evidence="1">
    <location>
        <begin position="1734"/>
        <end position="1749"/>
    </location>
</feature>
<feature type="compositionally biased region" description="Low complexity" evidence="1">
    <location>
        <begin position="69"/>
        <end position="81"/>
    </location>
</feature>
<feature type="region of interest" description="Disordered" evidence="1">
    <location>
        <begin position="1146"/>
        <end position="1371"/>
    </location>
</feature>
<feature type="compositionally biased region" description="Pro residues" evidence="1">
    <location>
        <begin position="2348"/>
        <end position="2359"/>
    </location>
</feature>
<feature type="region of interest" description="Disordered" evidence="1">
    <location>
        <begin position="1"/>
        <end position="84"/>
    </location>
</feature>
<feature type="region of interest" description="Disordered" evidence="1">
    <location>
        <begin position="3528"/>
        <end position="3604"/>
    </location>
</feature>
<protein>
    <recommendedName>
        <fullName evidence="2">PH domain-containing protein</fullName>
    </recommendedName>
</protein>
<feature type="compositionally biased region" description="Basic residues" evidence="1">
    <location>
        <begin position="2449"/>
        <end position="2466"/>
    </location>
</feature>
<feature type="compositionally biased region" description="Polar residues" evidence="1">
    <location>
        <begin position="379"/>
        <end position="408"/>
    </location>
</feature>
<feature type="compositionally biased region" description="Low complexity" evidence="1">
    <location>
        <begin position="1618"/>
        <end position="1655"/>
    </location>
</feature>
<sequence>MTDYSSTTGGPRSPLFGTATFSTLSATQTPLSPSRLSTSSARSLTPTPTASYDSDDASSNGQMRRIIVSRSPSSRDSYSDTYTEDDSDIAASFAQLDAEVDSALQSWTAHSPSSQTFAEELESPAQISGDYYSPATAFLERGRILSTISEHTENISSRPTSFAQSGGAPGSRPITQISTSSGDANRGSAHGDLGPSTSAHVRSATEPAQLQSQRAHTPGPKPPAGPRVGEKVAFFEQRSGATSPFIRSHSRTASAPSGPRPQSSLGTTTQSQSMPTISTFTSTGYGASTGYMTSTGYGSGTGYSTSRPSSPTKNSSWETSALSPKPQSSSTSSEDSRVTPTSHTYSRSLGGTSSYTGTDTYTPSGTYTRTYTGSVTNTDTLTHTYGASSETITQTASSLRRPQTSPRSPLTAVRSIMQRWRDQTPNLAKSTRSTTTPSPEGPGLRRGPRRPRDRVIDSARRVSASTTSDDDSRSLRGGSDVSASGVLPPPFDLAALGQYAGTTSEPSRIGNLWYLNVHASPPYRWQRCQALLYPRMLLLTWIAPGGGRGVVTLDLLNCTEVGSTRSPSDPRTVDDVGTQAAKEQNYADVDLMTLLLPFHLLYSDGVERLAAESPGERARWVEAIWEILNRSVSIPDRSATQSPTGSIRTIRTIDSGTSSRSGSGSGSTSVQFFRLSAIPDMSDLHSLSGSSTLSRRPSLISTQNTRTLDDSALSGSSYLLPSGAGVIGPARTRSLRRTSSLTDLGEDIESAARQARESRGGLGFGLGLVGLPLGDGAPVTVSSGPRLHGDVRLTPPPRSRASSRTRGSSETSTSLTDDAFFSAGSGSGTTRTPTSSYYSSSSFTRGLLSTADYTTSRSGTGLATDETIVDITSGTGTNIVTSTLSYRGTASNSLLGDSHTGSSPYSSITPTSSRTSLTRSGGVRRRTRGSFTTSYLSGSEETSDKENSDSYAYSGTRSYTDSRYPSELSTLEGYSYSASRSATPTPTDLSSSRTTSHTEESVPESMPEEQPMSSTSSEYVTAKSPSGSLASLPTIPSLSDYETAEVCSTEYETAEICPTTPSVTEFKTAEVCPTEPGSEYVTAEVCPTEASTEYETAECRCQKIPASPEPIDREVDVVSIHPSEIPTIRSRTPSIVEESVSLSPAMIPLPVSSPPTSYSSSEVSDIELSSEEPVPSPSPEPTPSVSLTSPSETETIPGPSPIPSPLPELSLTPLESISTPTESSVTPPSSDVSLTVPTSIRQSTPSSPSLLGSTWGNETDESYESSLLQASPSIQSITFPDPPDVSFETSGLRPSPSVESESEPELTLMTPASEVSTPSESIPTSPTSPSSESVTPTPSTLSLPPSVPSPTPVSSEKSQVTLTRTPSSISTVSSVSMSSSVFYPRSLFEMPLDDISTEPSLLSTAASPSSVALPIPPFSPRDIALPPSPAPSTPSVSMSVSITTPRGDIPSIRTSLETIPSEASAPILPTGPSHILTHDVNVLLQHLHELEETRGPQIREIVENVRVIRENVAELVEDKRTRGVQEEDVPPPVPLKDSAVGGSSELSSLKSFGPRALAPSPRPPMQPRLVPIPVTPPPMRSRMSSPDTLTETMSFLSSHHSDDFSLLESESYPGQAASPPWSSPSSSPSSSPTSSSVSIPPLPESESISSISPESALSYEDIRNIPPPHSPTPSSSSSATARPIPPPDISRLRESLQGVQQQVAALWEGQGSTNRMLDDLLQRPSGPSGPDPETQDRLHRIEDIVHRILEQLSVPRPEPPRAAPPPAPRDDVSEAYTSSGTDVSSFIDRLREAVRTGAGDEPPQIHMPRPMHAGPSFNEMLAQTLATEPPPPPAPVELPPPLVTLQYRPGARATRPRSASPTFETTLPDRARTVPITRPVIFREDRARPQRRRPPARRPAPPPSETESMGYIPPVVPTTPAARTRTPGPLDNGDDIDMEREIRARRQQRRPDQPDGVYRPGGATPPAQPVRPPTAPADLGGEDDQRRGPQAWYTPRREDQPTTMGDMPGSQPGQTAVPPPGTFTVLPTAGPSQPPPVPPQAQPAQPAPTILQLPPTFDDIVALLRENRFAHVATIDQQREIMRYLRSLNEWLERDVHDRQSEIRGVNARLDNLTDHFNDMMGGRPPAATPGTAPATVVVPPGQVPPPPVILQQGQQLPPGFQPTPGPGVRPPGTPFRTERTPTPDFPPVFPGRRSSSDIVIPPPPGEMPIPVIPEMPAVYPPQPQQRPPPQVYREPSPVIPPTPSSSSSSSGMYTDQGREHVTGEHIMVIPPPQGGPGDTVAVIPPPQPTVVRMSPSGGRSRSGSPLSGRSYHSRRDYSPRSSRSGSPHIIHLPPSQVQADAGGAVPIPAPGTPQPPQQPTVIVTGQPGAPVAPAAPGAVPHPAIIVQPPPQSFSSHGVPSHSVPVSDVSRSPQPTPVVIRESDHPATTVIHHTHSRSPSPGRGDYHDRSRRPSQRSHRDHSRRSSRSSPPRHDIRIRTSRSRSRSPSSRSSRRTPPPIVIPGQQPGYPGQPITVAPPMMGQPGMMPAPMMGPPPTFLPTIPPQVVTIPRSRSRSRSSGRRTPFIVQGAPHPSQMYEGRPSRRSRSPRSRSRSRSPTRVVEIGRSEGRSRHTHSPTRLPTVPPATVIVPTSRTHDRGRSRTRSRSRSRSPSRRDYDRGHRRRGRRHRSRSYSPSRSYSGERDPRDRRRRRERRPSYSDRSYSPSRHVRQPSRRYSPSPRRRSQSLEYEPSRRTHRSHRSGSGVQPTVVVHRSPSRSPVLIAGPSTRRTRSSRRPRSAVSVREHDGARSPQVIHVQGHPSRSPTLIEEVQRSPTHITRIPTGRSGRTVVTRHSPSPESESPSPRIHPARTHRTGSPLYSDHDAGGSRSPPPVVVRSPSRRSPVRRQGSTRVPTIIPIERTHVPSEGMSISPSRGRRPSQVTEHHYEEELTPGHATTHVSEPQSRVSSLERAFSQSDAPGVIPARPSRTRPPTSPRTSLRQQLHEAPPDAPTIPYMPTHVEEEEIIPVPEPVPHVETTVLPHAVPPTPAPADTYPIPPPQGPSPGEMRELRELPVTAVPHAPTRFDDLALADAERERTERFDDMEKQLVEVVQHAEEGEQRREDTFQHNEDERERLFLEQEARRHAEAKQRGEELVRTLEDRLATLPVPIPVSAPHVDVGEEAGRTPSVHVAEIPPSERSPAPSRASSLRTASLHDVDAERRTLVEATSRYSQELRDTIAAEREEATRQLEAERAERERRDAELAVERQRIEEEHQAHIRLLEEQIAAMQTEKEERQARELEEAQRHENERAEDIERSENQAQQLAEISNIVSEQRDECIQKRELQDERWIQKQNRRQEKDAMWMNMRDMITQLLQEKEECKAREDERMQMLIGAMREMQNQTMGALATLKGEISDSMRAMADECREKLDQQTQIILDASEASAQKQVPFNVQGYLDDFSKSLASEVRLLIGEVGKLHERKRTLNYQIGTFMCLQAQIGPGGILDPDWVPENYVQPEPPAAEPVPEPEPMAPAPSAWRYIPGRNRLRRVRTASRPHQAPPSAPGQPQVPYPGAQPRPGASWQSEMWRPTHLEQITPPQVTPTLLTPQQPSPGLFGPRTPSGSIHQS</sequence>
<feature type="compositionally biased region" description="Polar residues" evidence="1">
    <location>
        <begin position="19"/>
        <end position="28"/>
    </location>
</feature>
<feature type="compositionally biased region" description="Pro residues" evidence="1">
    <location>
        <begin position="1966"/>
        <end position="1975"/>
    </location>
</feature>
<feature type="compositionally biased region" description="Pro residues" evidence="1">
    <location>
        <begin position="2160"/>
        <end position="2174"/>
    </location>
</feature>
<feature type="compositionally biased region" description="Low complexity" evidence="1">
    <location>
        <begin position="2360"/>
        <end position="2384"/>
    </location>
</feature>
<feature type="compositionally biased region" description="Low complexity" evidence="1">
    <location>
        <begin position="646"/>
        <end position="666"/>
    </location>
</feature>
<feature type="domain" description="PH" evidence="2">
    <location>
        <begin position="506"/>
        <end position="631"/>
    </location>
</feature>
<feature type="compositionally biased region" description="Polar residues" evidence="1">
    <location>
        <begin position="976"/>
        <end position="989"/>
    </location>
</feature>
<evidence type="ECO:0000313" key="4">
    <source>
        <dbReference type="Proteomes" id="UP001497453"/>
    </source>
</evidence>
<gene>
    <name evidence="3" type="ORF">GFSPODELE1_LOCUS7577</name>
</gene>
<feature type="region of interest" description="Disordered" evidence="1">
    <location>
        <begin position="300"/>
        <end position="487"/>
    </location>
</feature>
<feature type="compositionally biased region" description="Low complexity" evidence="1">
    <location>
        <begin position="1148"/>
        <end position="1163"/>
    </location>
</feature>